<sequence length="195" mass="20503">MLGDRFEVEPGDGGSREGYLADHKVETYLIVPPKKPGASENGRLSVCTVDRKASIVSSIYQEVSPTKHKNSISPAPSQHSFVDEGPKVLRTESLRMAGPGDLSRRASVKVDGPKTVAFDPNNAASNPAEGIGNGAVVTAKPKSRSGSIIGAISPIMGTEDQSEDSPPPSSTTSETLQPFPSFLRLLSTISVESLS</sequence>
<feature type="region of interest" description="Disordered" evidence="1">
    <location>
        <begin position="113"/>
        <end position="178"/>
    </location>
</feature>
<feature type="region of interest" description="Disordered" evidence="1">
    <location>
        <begin position="1"/>
        <end position="20"/>
    </location>
</feature>
<accession>A0A9N9WJ16</accession>
<dbReference type="Proteomes" id="UP001153714">
    <property type="component" value="Chromosome 6"/>
</dbReference>
<dbReference type="AlphaFoldDB" id="A0A9N9WJ16"/>
<reference evidence="2" key="1">
    <citation type="submission" date="2021-12" db="EMBL/GenBank/DDBJ databases">
        <authorList>
            <person name="King R."/>
        </authorList>
    </citation>
    <scope>NUCLEOTIDE SEQUENCE</scope>
</reference>
<evidence type="ECO:0000313" key="2">
    <source>
        <dbReference type="EMBL" id="CAG9793649.1"/>
    </source>
</evidence>
<gene>
    <name evidence="2" type="ORF">DIATSA_LOCUS11071</name>
</gene>
<proteinExistence type="predicted"/>
<keyword evidence="3" id="KW-1185">Reference proteome</keyword>
<feature type="region of interest" description="Disordered" evidence="1">
    <location>
        <begin position="63"/>
        <end position="83"/>
    </location>
</feature>
<feature type="compositionally biased region" description="Polar residues" evidence="1">
    <location>
        <begin position="71"/>
        <end position="80"/>
    </location>
</feature>
<reference evidence="2" key="2">
    <citation type="submission" date="2022-10" db="EMBL/GenBank/DDBJ databases">
        <authorList>
            <consortium name="ENA_rothamsted_submissions"/>
            <consortium name="culmorum"/>
            <person name="King R."/>
        </authorList>
    </citation>
    <scope>NUCLEOTIDE SEQUENCE</scope>
</reference>
<protein>
    <submittedName>
        <fullName evidence="2">Uncharacterized protein</fullName>
    </submittedName>
</protein>
<evidence type="ECO:0000256" key="1">
    <source>
        <dbReference type="SAM" id="MobiDB-lite"/>
    </source>
</evidence>
<evidence type="ECO:0000313" key="3">
    <source>
        <dbReference type="Proteomes" id="UP001153714"/>
    </source>
</evidence>
<dbReference type="EMBL" id="OU893337">
    <property type="protein sequence ID" value="CAG9793649.1"/>
    <property type="molecule type" value="Genomic_DNA"/>
</dbReference>
<dbReference type="OrthoDB" id="6147412at2759"/>
<name>A0A9N9WJ16_9NEOP</name>
<organism evidence="2 3">
    <name type="scientific">Diatraea saccharalis</name>
    <name type="common">sugarcane borer</name>
    <dbReference type="NCBI Taxonomy" id="40085"/>
    <lineage>
        <taxon>Eukaryota</taxon>
        <taxon>Metazoa</taxon>
        <taxon>Ecdysozoa</taxon>
        <taxon>Arthropoda</taxon>
        <taxon>Hexapoda</taxon>
        <taxon>Insecta</taxon>
        <taxon>Pterygota</taxon>
        <taxon>Neoptera</taxon>
        <taxon>Endopterygota</taxon>
        <taxon>Lepidoptera</taxon>
        <taxon>Glossata</taxon>
        <taxon>Ditrysia</taxon>
        <taxon>Pyraloidea</taxon>
        <taxon>Crambidae</taxon>
        <taxon>Crambinae</taxon>
        <taxon>Diatraea</taxon>
    </lineage>
</organism>